<dbReference type="GeneID" id="54300938"/>
<dbReference type="Proteomes" id="UP000799438">
    <property type="component" value="Unassembled WGS sequence"/>
</dbReference>
<dbReference type="RefSeq" id="XP_033393935.1">
    <property type="nucleotide sequence ID" value="XM_033543441.1"/>
</dbReference>
<dbReference type="Gene3D" id="3.30.70.330">
    <property type="match status" value="1"/>
</dbReference>
<reference evidence="4" key="1">
    <citation type="journal article" date="2020" name="Stud. Mycol.">
        <title>101 Dothideomycetes genomes: a test case for predicting lifestyles and emergence of pathogens.</title>
        <authorList>
            <person name="Haridas S."/>
            <person name="Albert R."/>
            <person name="Binder M."/>
            <person name="Bloem J."/>
            <person name="Labutti K."/>
            <person name="Salamov A."/>
            <person name="Andreopoulos B."/>
            <person name="Baker S."/>
            <person name="Barry K."/>
            <person name="Bills G."/>
            <person name="Bluhm B."/>
            <person name="Cannon C."/>
            <person name="Castanera R."/>
            <person name="Culley D."/>
            <person name="Daum C."/>
            <person name="Ezra D."/>
            <person name="Gonzalez J."/>
            <person name="Henrissat B."/>
            <person name="Kuo A."/>
            <person name="Liang C."/>
            <person name="Lipzen A."/>
            <person name="Lutzoni F."/>
            <person name="Magnuson J."/>
            <person name="Mondo S."/>
            <person name="Nolan M."/>
            <person name="Ohm R."/>
            <person name="Pangilinan J."/>
            <person name="Park H.-J."/>
            <person name="Ramirez L."/>
            <person name="Alfaro M."/>
            <person name="Sun H."/>
            <person name="Tritt A."/>
            <person name="Yoshinaga Y."/>
            <person name="Zwiers L.-H."/>
            <person name="Turgeon B."/>
            <person name="Goodwin S."/>
            <person name="Spatafora J."/>
            <person name="Crous P."/>
            <person name="Grigoriev I."/>
        </authorList>
    </citation>
    <scope>NUCLEOTIDE SEQUENCE</scope>
    <source>
        <strain evidence="4">CBS 121167</strain>
    </source>
</reference>
<gene>
    <name evidence="4" type="ORF">K452DRAFT_311590</name>
</gene>
<dbReference type="AlphaFoldDB" id="A0A6A6B1Y3"/>
<proteinExistence type="predicted"/>
<keyword evidence="5" id="KW-1185">Reference proteome</keyword>
<organism evidence="4 5">
    <name type="scientific">Aplosporella prunicola CBS 121167</name>
    <dbReference type="NCBI Taxonomy" id="1176127"/>
    <lineage>
        <taxon>Eukaryota</taxon>
        <taxon>Fungi</taxon>
        <taxon>Dikarya</taxon>
        <taxon>Ascomycota</taxon>
        <taxon>Pezizomycotina</taxon>
        <taxon>Dothideomycetes</taxon>
        <taxon>Dothideomycetes incertae sedis</taxon>
        <taxon>Botryosphaeriales</taxon>
        <taxon>Aplosporellaceae</taxon>
        <taxon>Aplosporella</taxon>
    </lineage>
</organism>
<dbReference type="InterPro" id="IPR035979">
    <property type="entry name" value="RBD_domain_sf"/>
</dbReference>
<evidence type="ECO:0000256" key="1">
    <source>
        <dbReference type="PROSITE-ProRule" id="PRU00176"/>
    </source>
</evidence>
<protein>
    <recommendedName>
        <fullName evidence="3">RRM domain-containing protein</fullName>
    </recommendedName>
</protein>
<evidence type="ECO:0000259" key="3">
    <source>
        <dbReference type="PROSITE" id="PS50102"/>
    </source>
</evidence>
<dbReference type="InterPro" id="IPR012677">
    <property type="entry name" value="Nucleotide-bd_a/b_plait_sf"/>
</dbReference>
<dbReference type="GO" id="GO:0003723">
    <property type="term" value="F:RNA binding"/>
    <property type="evidence" value="ECO:0007669"/>
    <property type="project" value="UniProtKB-UniRule"/>
</dbReference>
<dbReference type="SUPFAM" id="SSF54928">
    <property type="entry name" value="RNA-binding domain, RBD"/>
    <property type="match status" value="1"/>
</dbReference>
<dbReference type="PROSITE" id="PS50102">
    <property type="entry name" value="RRM"/>
    <property type="match status" value="1"/>
</dbReference>
<evidence type="ECO:0000313" key="5">
    <source>
        <dbReference type="Proteomes" id="UP000799438"/>
    </source>
</evidence>
<feature type="domain" description="RRM" evidence="3">
    <location>
        <begin position="80"/>
        <end position="171"/>
    </location>
</feature>
<dbReference type="Pfam" id="PF00076">
    <property type="entry name" value="RRM_1"/>
    <property type="match status" value="1"/>
</dbReference>
<evidence type="ECO:0000313" key="4">
    <source>
        <dbReference type="EMBL" id="KAF2138222.1"/>
    </source>
</evidence>
<accession>A0A6A6B1Y3</accession>
<dbReference type="EMBL" id="ML995497">
    <property type="protein sequence ID" value="KAF2138222.1"/>
    <property type="molecule type" value="Genomic_DNA"/>
</dbReference>
<dbReference type="CDD" id="cd00590">
    <property type="entry name" value="RRM_SF"/>
    <property type="match status" value="1"/>
</dbReference>
<dbReference type="SMART" id="SM00360">
    <property type="entry name" value="RRM"/>
    <property type="match status" value="1"/>
</dbReference>
<feature type="region of interest" description="Disordered" evidence="2">
    <location>
        <begin position="38"/>
        <end position="80"/>
    </location>
</feature>
<feature type="compositionally biased region" description="Basic and acidic residues" evidence="2">
    <location>
        <begin position="68"/>
        <end position="80"/>
    </location>
</feature>
<keyword evidence="1" id="KW-0694">RNA-binding</keyword>
<name>A0A6A6B1Y3_9PEZI</name>
<dbReference type="InterPro" id="IPR000504">
    <property type="entry name" value="RRM_dom"/>
</dbReference>
<sequence length="236" mass="24586">MPFRNVTIHLNGPLTPESRQLALELTAAVQNATADTTGAHVSASVSAMKKTNKKKGKEKRLPAAPSKPDTEPTHPADGGRRIKVSNLDYQAKENDVRAFFRAFKINSANINYSIDILVPENSSGGNRGYCFVSLSSPRAAAVAIELLREKMICGQFAAKKTTSTDVVAAREAFEKAVEKAVGAKDEAVAAKAAYEKALAAAATADAITAAAAAADNDADADADVDAGGGAPVEVDE</sequence>
<evidence type="ECO:0000256" key="2">
    <source>
        <dbReference type="SAM" id="MobiDB-lite"/>
    </source>
</evidence>